<gene>
    <name evidence="1" type="ORF">HOV93_21720</name>
</gene>
<dbReference type="EMBL" id="JABRWO010000005">
    <property type="protein sequence ID" value="MBA2115000.1"/>
    <property type="molecule type" value="Genomic_DNA"/>
</dbReference>
<proteinExistence type="predicted"/>
<evidence type="ECO:0000313" key="1">
    <source>
        <dbReference type="EMBL" id="MBA2115000.1"/>
    </source>
</evidence>
<accession>A0A7V8V4W4</accession>
<keyword evidence="2" id="KW-1185">Reference proteome</keyword>
<dbReference type="Proteomes" id="UP000551616">
    <property type="component" value="Unassembled WGS sequence"/>
</dbReference>
<evidence type="ECO:0000313" key="2">
    <source>
        <dbReference type="Proteomes" id="UP000551616"/>
    </source>
</evidence>
<organism evidence="1 2">
    <name type="scientific">Bremerella alba</name>
    <dbReference type="NCBI Taxonomy" id="980252"/>
    <lineage>
        <taxon>Bacteria</taxon>
        <taxon>Pseudomonadati</taxon>
        <taxon>Planctomycetota</taxon>
        <taxon>Planctomycetia</taxon>
        <taxon>Pirellulales</taxon>
        <taxon>Pirellulaceae</taxon>
        <taxon>Bremerella</taxon>
    </lineage>
</organism>
<name>A0A7V8V4W4_9BACT</name>
<reference evidence="1 2" key="1">
    <citation type="submission" date="2020-05" db="EMBL/GenBank/DDBJ databases">
        <title>Bremerella alba sp. nov., a novel planctomycete isolated from the surface of the macroalga Fucus spiralis.</title>
        <authorList>
            <person name="Godinho O."/>
            <person name="Botelho R."/>
            <person name="Albuquerque L."/>
            <person name="Wiegand S."/>
            <person name="Da Costa M.S."/>
            <person name="Lobo-Da-Cunha A."/>
            <person name="Jogler C."/>
            <person name="Lage O.M."/>
        </authorList>
    </citation>
    <scope>NUCLEOTIDE SEQUENCE [LARGE SCALE GENOMIC DNA]</scope>
    <source>
        <strain evidence="1 2">FF15</strain>
    </source>
</reference>
<dbReference type="AlphaFoldDB" id="A0A7V8V4W4"/>
<comment type="caution">
    <text evidence="1">The sequence shown here is derived from an EMBL/GenBank/DDBJ whole genome shotgun (WGS) entry which is preliminary data.</text>
</comment>
<protein>
    <submittedName>
        <fullName evidence="1">Uncharacterized protein</fullName>
    </submittedName>
</protein>
<sequence length="199" mass="22175">MRRTTDRGNGERLAAFIGRPRGVVAGNLCDGERALLIFVNREAIIRRRRRGVDFAYRDGDRRRIRATGRAVVDRVRERFCSVEIGQRCIGDLVPYDRDRSPLRTRTDALNGKRFTCIRIDRVVGQYFQQVRRGIFRDGVTIVRGRGRIVDGSYGEVNGRGGALRVGNAVGRAVVGGGVCEAIGTDVVCIRRICDGAIRV</sequence>